<gene>
    <name evidence="2" type="ORF">FSARC_3666</name>
</gene>
<protein>
    <recommendedName>
        <fullName evidence="1">2EXR domain-containing protein</fullName>
    </recommendedName>
</protein>
<dbReference type="EMBL" id="JABEXW010000177">
    <property type="protein sequence ID" value="KAF4969012.1"/>
    <property type="molecule type" value="Genomic_DNA"/>
</dbReference>
<dbReference type="InterPro" id="IPR045518">
    <property type="entry name" value="2EXR"/>
</dbReference>
<dbReference type="Proteomes" id="UP000622797">
    <property type="component" value="Unassembled WGS sequence"/>
</dbReference>
<keyword evidence="3" id="KW-1185">Reference proteome</keyword>
<evidence type="ECO:0000313" key="3">
    <source>
        <dbReference type="Proteomes" id="UP000622797"/>
    </source>
</evidence>
<accession>A0A8H4U3G9</accession>
<proteinExistence type="predicted"/>
<evidence type="ECO:0000259" key="1">
    <source>
        <dbReference type="Pfam" id="PF20150"/>
    </source>
</evidence>
<dbReference type="Pfam" id="PF20150">
    <property type="entry name" value="2EXR"/>
    <property type="match status" value="1"/>
</dbReference>
<evidence type="ECO:0000313" key="2">
    <source>
        <dbReference type="EMBL" id="KAF4969012.1"/>
    </source>
</evidence>
<reference evidence="2" key="2">
    <citation type="submission" date="2020-05" db="EMBL/GenBank/DDBJ databases">
        <authorList>
            <person name="Kim H.-S."/>
            <person name="Proctor R.H."/>
            <person name="Brown D.W."/>
        </authorList>
    </citation>
    <scope>NUCLEOTIDE SEQUENCE</scope>
    <source>
        <strain evidence="2">NRRL 20472</strain>
    </source>
</reference>
<dbReference type="OrthoDB" id="3596450at2759"/>
<organism evidence="2 3">
    <name type="scientific">Fusarium sarcochroum</name>
    <dbReference type="NCBI Taxonomy" id="1208366"/>
    <lineage>
        <taxon>Eukaryota</taxon>
        <taxon>Fungi</taxon>
        <taxon>Dikarya</taxon>
        <taxon>Ascomycota</taxon>
        <taxon>Pezizomycotina</taxon>
        <taxon>Sordariomycetes</taxon>
        <taxon>Hypocreomycetidae</taxon>
        <taxon>Hypocreales</taxon>
        <taxon>Nectriaceae</taxon>
        <taxon>Fusarium</taxon>
        <taxon>Fusarium lateritium species complex</taxon>
    </lineage>
</organism>
<comment type="caution">
    <text evidence="2">The sequence shown here is derived from an EMBL/GenBank/DDBJ whole genome shotgun (WGS) entry which is preliminary data.</text>
</comment>
<reference evidence="2" key="1">
    <citation type="journal article" date="2020" name="BMC Genomics">
        <title>Correction to: Identification and distribution of gene clusters required for synthesis of sphingolipid metabolism inhibitors in diverse species of the filamentous fungus Fusarium.</title>
        <authorList>
            <person name="Kim H.S."/>
            <person name="Lohmar J.M."/>
            <person name="Busman M."/>
            <person name="Brown D.W."/>
            <person name="Naumann T.A."/>
            <person name="Divon H.H."/>
            <person name="Lysoe E."/>
            <person name="Uhlig S."/>
            <person name="Proctor R.H."/>
        </authorList>
    </citation>
    <scope>NUCLEOTIDE SEQUENCE</scope>
    <source>
        <strain evidence="2">NRRL 20472</strain>
    </source>
</reference>
<feature type="domain" description="2EXR" evidence="1">
    <location>
        <begin position="5"/>
        <end position="106"/>
    </location>
</feature>
<name>A0A8H4U3G9_9HYPO</name>
<sequence length="342" mass="39724">MSTTFHRFSDLPRELRDEIWSFVIRPPVPGVNIFRFYRLWENNPALVPEVAFLANCSHQHRLSAASWEQYFDNADANCGDKDVSTYLIDAGLWTACKESRLVMEKQFRHCNSRCWHNDFQAAVPKTLAEKMCQGGFSRPERRHFSGDTPCCFTLFPCGDLFVLQGDIMDVTINLGCIHSIWPETSFLGAYRDIAIEYDPAWGVQMEKSIRNFEDDWPPIVANLLDICERCTYLRIWVIDHNLKRKRDATGIPVRAKYPKHYPYRPTTFYASDRKFVEVDLEQGAKNLDYWQYVNKVGDGDYEKSSIRFVDLVGWIFEDFASRKDGAEQQIACHLGLLGWDNL</sequence>
<dbReference type="AlphaFoldDB" id="A0A8H4U3G9"/>